<dbReference type="Gene3D" id="3.40.50.720">
    <property type="entry name" value="NAD(P)-binding Rossmann-like Domain"/>
    <property type="match status" value="1"/>
</dbReference>
<evidence type="ECO:0000313" key="2">
    <source>
        <dbReference type="EMBL" id="NLT80125.1"/>
    </source>
</evidence>
<dbReference type="Proteomes" id="UP000767327">
    <property type="component" value="Unassembled WGS sequence"/>
</dbReference>
<gene>
    <name evidence="2" type="ORF">GXW98_07575</name>
</gene>
<name>A0A971CZU3_9BIFI</name>
<dbReference type="GO" id="GO:0005737">
    <property type="term" value="C:cytoplasm"/>
    <property type="evidence" value="ECO:0007669"/>
    <property type="project" value="TreeGrafter"/>
</dbReference>
<comment type="caution">
    <text evidence="2">The sequence shown here is derived from an EMBL/GenBank/DDBJ whole genome shotgun (WGS) entry which is preliminary data.</text>
</comment>
<reference evidence="2" key="2">
    <citation type="submission" date="2020-01" db="EMBL/GenBank/DDBJ databases">
        <authorList>
            <person name="Campanaro S."/>
        </authorList>
    </citation>
    <scope>NUCLEOTIDE SEQUENCE</scope>
    <source>
        <strain evidence="2">AS01afH2WH_6</strain>
    </source>
</reference>
<organism evidence="2 3">
    <name type="scientific">Bifidobacterium crudilactis</name>
    <dbReference type="NCBI Taxonomy" id="327277"/>
    <lineage>
        <taxon>Bacteria</taxon>
        <taxon>Bacillati</taxon>
        <taxon>Actinomycetota</taxon>
        <taxon>Actinomycetes</taxon>
        <taxon>Bifidobacteriales</taxon>
        <taxon>Bifidobacteriaceae</taxon>
        <taxon>Bifidobacterium</taxon>
    </lineage>
</organism>
<proteinExistence type="predicted"/>
<dbReference type="GO" id="GO:0004029">
    <property type="term" value="F:aldehyde dehydrogenase (NAD+) activity"/>
    <property type="evidence" value="ECO:0007669"/>
    <property type="project" value="TreeGrafter"/>
</dbReference>
<dbReference type="Pfam" id="PF01370">
    <property type="entry name" value="Epimerase"/>
    <property type="match status" value="1"/>
</dbReference>
<dbReference type="SUPFAM" id="SSF51735">
    <property type="entry name" value="NAD(P)-binding Rossmann-fold domains"/>
    <property type="match status" value="1"/>
</dbReference>
<dbReference type="InterPro" id="IPR036291">
    <property type="entry name" value="NAD(P)-bd_dom_sf"/>
</dbReference>
<protein>
    <submittedName>
        <fullName evidence="2">NAD(P)-dependent oxidoreductase</fullName>
    </submittedName>
</protein>
<reference evidence="2" key="1">
    <citation type="journal article" date="2020" name="Biotechnol. Biofuels">
        <title>New insights from the biogas microbiome by comprehensive genome-resolved metagenomics of nearly 1600 species originating from multiple anaerobic digesters.</title>
        <authorList>
            <person name="Campanaro S."/>
            <person name="Treu L."/>
            <person name="Rodriguez-R L.M."/>
            <person name="Kovalovszki A."/>
            <person name="Ziels R.M."/>
            <person name="Maus I."/>
            <person name="Zhu X."/>
            <person name="Kougias P.G."/>
            <person name="Basile A."/>
            <person name="Luo G."/>
            <person name="Schluter A."/>
            <person name="Konstantinidis K.T."/>
            <person name="Angelidaki I."/>
        </authorList>
    </citation>
    <scope>NUCLEOTIDE SEQUENCE</scope>
    <source>
        <strain evidence="2">AS01afH2WH_6</strain>
    </source>
</reference>
<dbReference type="PANTHER" id="PTHR48079:SF6">
    <property type="entry name" value="NAD(P)-BINDING DOMAIN-CONTAINING PROTEIN-RELATED"/>
    <property type="match status" value="1"/>
</dbReference>
<dbReference type="RefSeq" id="WP_273174178.1">
    <property type="nucleotide sequence ID" value="NZ_JAAXZR010000025.1"/>
</dbReference>
<dbReference type="PANTHER" id="PTHR48079">
    <property type="entry name" value="PROTEIN YEEZ"/>
    <property type="match status" value="1"/>
</dbReference>
<dbReference type="InterPro" id="IPR051783">
    <property type="entry name" value="NAD(P)-dependent_oxidoreduct"/>
</dbReference>
<feature type="domain" description="NAD-dependent epimerase/dehydratase" evidence="1">
    <location>
        <begin position="20"/>
        <end position="231"/>
    </location>
</feature>
<dbReference type="AlphaFoldDB" id="A0A971CZU3"/>
<sequence length="338" mass="37519">MREAKSTTDGSNQKSDRRAVVFGASGFIGSHVVEELCSAGHKVTAVLRSESSRSMLEYFGAQVRVLDYGNRSELRSVIEGQDVVFNCLATTAGGEKDKEPEVEFRLTRVLAETAAVLHARHFVQSSSIVLYGFERSGIIDESYRPSVSYRAQEVQLRREEIVKEVFGDSDTGLTVLRPASVIGSRGERSFFARMYALNQSGRFPIVGDGQATSSFIDARDLGKAMALIAEHRIVGTYLVKGFDASWLSIKQTMDDLVGRRTGYAAIPAHLTSAGLEEASINPYEYLTFCTTRIWDDSRLRQRGYMPLHSLEDASREEINYLTRHMTDWVPAAGLPDLP</sequence>
<accession>A0A971CZU3</accession>
<evidence type="ECO:0000313" key="3">
    <source>
        <dbReference type="Proteomes" id="UP000767327"/>
    </source>
</evidence>
<dbReference type="InterPro" id="IPR001509">
    <property type="entry name" value="Epimerase_deHydtase"/>
</dbReference>
<evidence type="ECO:0000259" key="1">
    <source>
        <dbReference type="Pfam" id="PF01370"/>
    </source>
</evidence>
<dbReference type="EMBL" id="JAAXZR010000025">
    <property type="protein sequence ID" value="NLT80125.1"/>
    <property type="molecule type" value="Genomic_DNA"/>
</dbReference>